<feature type="transmembrane region" description="Helical" evidence="2">
    <location>
        <begin position="78"/>
        <end position="97"/>
    </location>
</feature>
<keyword evidence="2" id="KW-0472">Membrane</keyword>
<accession>A0A2A9MA58</accession>
<protein>
    <recommendedName>
        <fullName evidence="5">Transmembrane protein</fullName>
    </recommendedName>
</protein>
<dbReference type="RefSeq" id="XP_029218093.1">
    <property type="nucleotide sequence ID" value="XM_029365609.1"/>
</dbReference>
<evidence type="ECO:0000256" key="2">
    <source>
        <dbReference type="SAM" id="Phobius"/>
    </source>
</evidence>
<evidence type="ECO:0000313" key="4">
    <source>
        <dbReference type="Proteomes" id="UP000224006"/>
    </source>
</evidence>
<keyword evidence="2" id="KW-0812">Transmembrane</keyword>
<keyword evidence="2" id="KW-1133">Transmembrane helix</keyword>
<comment type="caution">
    <text evidence="3">The sequence shown here is derived from an EMBL/GenBank/DDBJ whole genome shotgun (WGS) entry which is preliminary data.</text>
</comment>
<name>A0A2A9MA58_BESBE</name>
<sequence>MVDPVNSLATAVAQSGDLLLLRKEATDDASATRRPRSARQEGEASPLERNRQKDEGELSWSEALDMLLGSSPRKVWRTLNYCIPALLLVSLGFMYLARDDSQLLWLFSGFIALTLAFAVALNWTLLQVLPPEKDDAEASEASDQGHEKEY</sequence>
<dbReference type="AlphaFoldDB" id="A0A2A9MA58"/>
<dbReference type="EMBL" id="NWUJ01000007">
    <property type="protein sequence ID" value="PFH34084.1"/>
    <property type="molecule type" value="Genomic_DNA"/>
</dbReference>
<evidence type="ECO:0000256" key="1">
    <source>
        <dbReference type="SAM" id="MobiDB-lite"/>
    </source>
</evidence>
<feature type="transmembrane region" description="Helical" evidence="2">
    <location>
        <begin position="103"/>
        <end position="123"/>
    </location>
</feature>
<dbReference type="OrthoDB" id="10549960at2759"/>
<evidence type="ECO:0008006" key="5">
    <source>
        <dbReference type="Google" id="ProtNLM"/>
    </source>
</evidence>
<keyword evidence="4" id="KW-1185">Reference proteome</keyword>
<dbReference type="VEuPathDB" id="ToxoDB:BESB_072360"/>
<dbReference type="GeneID" id="40312162"/>
<proteinExistence type="predicted"/>
<feature type="compositionally biased region" description="Basic and acidic residues" evidence="1">
    <location>
        <begin position="38"/>
        <end position="56"/>
    </location>
</feature>
<gene>
    <name evidence="3" type="ORF">BESB_072360</name>
</gene>
<organism evidence="3 4">
    <name type="scientific">Besnoitia besnoiti</name>
    <name type="common">Apicomplexan protozoan</name>
    <dbReference type="NCBI Taxonomy" id="94643"/>
    <lineage>
        <taxon>Eukaryota</taxon>
        <taxon>Sar</taxon>
        <taxon>Alveolata</taxon>
        <taxon>Apicomplexa</taxon>
        <taxon>Conoidasida</taxon>
        <taxon>Coccidia</taxon>
        <taxon>Eucoccidiorida</taxon>
        <taxon>Eimeriorina</taxon>
        <taxon>Sarcocystidae</taxon>
        <taxon>Besnoitia</taxon>
    </lineage>
</organism>
<dbReference type="Proteomes" id="UP000224006">
    <property type="component" value="Unassembled WGS sequence"/>
</dbReference>
<evidence type="ECO:0000313" key="3">
    <source>
        <dbReference type="EMBL" id="PFH34084.1"/>
    </source>
</evidence>
<reference evidence="3 4" key="1">
    <citation type="submission" date="2017-09" db="EMBL/GenBank/DDBJ databases">
        <title>Genome sequencing of Besnoitia besnoiti strain Bb-Ger1.</title>
        <authorList>
            <person name="Schares G."/>
            <person name="Venepally P."/>
            <person name="Lorenzi H.A."/>
        </authorList>
    </citation>
    <scope>NUCLEOTIDE SEQUENCE [LARGE SCALE GENOMIC DNA]</scope>
    <source>
        <strain evidence="3 4">Bb-Ger1</strain>
    </source>
</reference>
<dbReference type="KEGG" id="bbes:BESB_072360"/>
<feature type="region of interest" description="Disordered" evidence="1">
    <location>
        <begin position="23"/>
        <end position="56"/>
    </location>
</feature>